<organism evidence="1 2">
    <name type="scientific">Pleurodeles waltl</name>
    <name type="common">Iberian ribbed newt</name>
    <dbReference type="NCBI Taxonomy" id="8319"/>
    <lineage>
        <taxon>Eukaryota</taxon>
        <taxon>Metazoa</taxon>
        <taxon>Chordata</taxon>
        <taxon>Craniata</taxon>
        <taxon>Vertebrata</taxon>
        <taxon>Euteleostomi</taxon>
        <taxon>Amphibia</taxon>
        <taxon>Batrachia</taxon>
        <taxon>Caudata</taxon>
        <taxon>Salamandroidea</taxon>
        <taxon>Salamandridae</taxon>
        <taxon>Pleurodelinae</taxon>
        <taxon>Pleurodeles</taxon>
    </lineage>
</organism>
<reference evidence="1" key="1">
    <citation type="journal article" date="2022" name="bioRxiv">
        <title>Sequencing and chromosome-scale assembly of the giantPleurodeles waltlgenome.</title>
        <authorList>
            <person name="Brown T."/>
            <person name="Elewa A."/>
            <person name="Iarovenko S."/>
            <person name="Subramanian E."/>
            <person name="Araus A.J."/>
            <person name="Petzold A."/>
            <person name="Susuki M."/>
            <person name="Suzuki K.-i.T."/>
            <person name="Hayashi T."/>
            <person name="Toyoda A."/>
            <person name="Oliveira C."/>
            <person name="Osipova E."/>
            <person name="Leigh N.D."/>
            <person name="Simon A."/>
            <person name="Yun M.H."/>
        </authorList>
    </citation>
    <scope>NUCLEOTIDE SEQUENCE</scope>
    <source>
        <strain evidence="1">20211129_DDA</strain>
        <tissue evidence="1">Liver</tissue>
    </source>
</reference>
<evidence type="ECO:0000313" key="2">
    <source>
        <dbReference type="Proteomes" id="UP001066276"/>
    </source>
</evidence>
<comment type="caution">
    <text evidence="1">The sequence shown here is derived from an EMBL/GenBank/DDBJ whole genome shotgun (WGS) entry which is preliminary data.</text>
</comment>
<sequence length="103" mass="11655">RLKIHHLQRGVSYAELIDLTPETCNKLQWWLDHMAAWNGRAIFRSRQDAILESDASKWGWGACCGTVSTGGRWSRDERDLHINCLELLAGSFAIRTLAPQSSC</sequence>
<evidence type="ECO:0000313" key="1">
    <source>
        <dbReference type="EMBL" id="KAJ1131858.1"/>
    </source>
</evidence>
<proteinExistence type="predicted"/>
<accession>A0AAV7PUG2</accession>
<dbReference type="EMBL" id="JANPWB010000011">
    <property type="protein sequence ID" value="KAJ1131858.1"/>
    <property type="molecule type" value="Genomic_DNA"/>
</dbReference>
<feature type="non-terminal residue" evidence="1">
    <location>
        <position position="1"/>
    </location>
</feature>
<protein>
    <submittedName>
        <fullName evidence="1">Uncharacterized protein</fullName>
    </submittedName>
</protein>
<dbReference type="Proteomes" id="UP001066276">
    <property type="component" value="Chromosome 7"/>
</dbReference>
<keyword evidence="2" id="KW-1185">Reference proteome</keyword>
<gene>
    <name evidence="1" type="ORF">NDU88_010190</name>
</gene>
<feature type="non-terminal residue" evidence="1">
    <location>
        <position position="103"/>
    </location>
</feature>
<name>A0AAV7PUG2_PLEWA</name>
<dbReference type="AlphaFoldDB" id="A0AAV7PUG2"/>